<keyword evidence="2" id="KW-0966">Cell projection</keyword>
<reference evidence="3" key="1">
    <citation type="submission" date="2023-07" db="EMBL/GenBank/DDBJ databases">
        <title>Genome sequencing of Purple Non-Sulfur Bacteria from various extreme environments.</title>
        <authorList>
            <person name="Mayer M."/>
        </authorList>
    </citation>
    <scope>NUCLEOTIDE SEQUENCE [LARGE SCALE GENOMIC DNA]</scope>
    <source>
        <strain evidence="3">DSM 17935</strain>
    </source>
</reference>
<name>A0ABT3H6D3_9HYPH</name>
<protein>
    <submittedName>
        <fullName evidence="2">Flagellar basal body-associated protein FliL</fullName>
    </submittedName>
</protein>
<evidence type="ECO:0000256" key="1">
    <source>
        <dbReference type="SAM" id="Phobius"/>
    </source>
</evidence>
<dbReference type="EMBL" id="JAOQNS010000001">
    <property type="protein sequence ID" value="MCW2305949.1"/>
    <property type="molecule type" value="Genomic_DNA"/>
</dbReference>
<comment type="caution">
    <text evidence="2">The sequence shown here is derived from an EMBL/GenBank/DDBJ whole genome shotgun (WGS) entry which is preliminary data.</text>
</comment>
<keyword evidence="3" id="KW-1185">Reference proteome</keyword>
<feature type="transmembrane region" description="Helical" evidence="1">
    <location>
        <begin position="20"/>
        <end position="40"/>
    </location>
</feature>
<organism evidence="2 3">
    <name type="scientific">Rhodobium gokarnense</name>
    <dbReference type="NCBI Taxonomy" id="364296"/>
    <lineage>
        <taxon>Bacteria</taxon>
        <taxon>Pseudomonadati</taxon>
        <taxon>Pseudomonadota</taxon>
        <taxon>Alphaproteobacteria</taxon>
        <taxon>Hyphomicrobiales</taxon>
        <taxon>Rhodobiaceae</taxon>
        <taxon>Rhodobium</taxon>
    </lineage>
</organism>
<keyword evidence="2" id="KW-0969">Cilium</keyword>
<sequence length="64" mass="6594">MTELKERDAKQGRSGHRALIILVAGLALAVIVAAGLMFSMDSIVDEAAVTNPDATTPVTEGNGV</sequence>
<proteinExistence type="predicted"/>
<keyword evidence="1" id="KW-0812">Transmembrane</keyword>
<keyword evidence="1" id="KW-1133">Transmembrane helix</keyword>
<dbReference type="Proteomes" id="UP001209755">
    <property type="component" value="Unassembled WGS sequence"/>
</dbReference>
<keyword evidence="2" id="KW-0282">Flagellum</keyword>
<keyword evidence="1" id="KW-0472">Membrane</keyword>
<evidence type="ECO:0000313" key="3">
    <source>
        <dbReference type="Proteomes" id="UP001209755"/>
    </source>
</evidence>
<evidence type="ECO:0000313" key="2">
    <source>
        <dbReference type="EMBL" id="MCW2305949.1"/>
    </source>
</evidence>
<gene>
    <name evidence="2" type="ORF">M2319_000265</name>
</gene>
<dbReference type="RefSeq" id="WP_264599627.1">
    <property type="nucleotide sequence ID" value="NZ_JAOQNS010000001.1"/>
</dbReference>
<accession>A0ABT3H6D3</accession>